<evidence type="ECO:0000256" key="9">
    <source>
        <dbReference type="ARBA" id="ARBA00022679"/>
    </source>
</evidence>
<dbReference type="GO" id="GO:0005886">
    <property type="term" value="C:plasma membrane"/>
    <property type="evidence" value="ECO:0007669"/>
    <property type="project" value="UniProtKB-SubCell"/>
</dbReference>
<evidence type="ECO:0000256" key="1">
    <source>
        <dbReference type="ARBA" id="ARBA00004236"/>
    </source>
</evidence>
<evidence type="ECO:0000313" key="22">
    <source>
        <dbReference type="Proteomes" id="UP000190961"/>
    </source>
</evidence>
<evidence type="ECO:0000256" key="7">
    <source>
        <dbReference type="ARBA" id="ARBA00022670"/>
    </source>
</evidence>
<keyword evidence="7" id="KW-0645">Protease</keyword>
<keyword evidence="10" id="KW-0378">Hydrolase</keyword>
<keyword evidence="22" id="KW-1185">Reference proteome</keyword>
<gene>
    <name evidence="21" type="ORF">SAMN05660236_1822</name>
</gene>
<dbReference type="EMBL" id="FUZU01000001">
    <property type="protein sequence ID" value="SKC58677.1"/>
    <property type="molecule type" value="Genomic_DNA"/>
</dbReference>
<name>A0A1T5K4I0_9BACT</name>
<comment type="catalytic activity">
    <reaction evidence="17">
        <text>[GlcNAc-(1-&gt;4)-Mur2Ac(oyl-L-Ala-gamma-D-Glu-L-Lys-D-Ala-D-Ala)](n)-di-trans,octa-cis-undecaprenyl diphosphate + beta-D-GlcNAc-(1-&gt;4)-Mur2Ac(oyl-L-Ala-gamma-D-Glu-L-Lys-D-Ala-D-Ala)-di-trans,octa-cis-undecaprenyl diphosphate = [GlcNAc-(1-&gt;4)-Mur2Ac(oyl-L-Ala-gamma-D-Glu-L-Lys-D-Ala-D-Ala)](n+1)-di-trans,octa-cis-undecaprenyl diphosphate + di-trans,octa-cis-undecaprenyl diphosphate + H(+)</text>
        <dbReference type="Rhea" id="RHEA:23708"/>
        <dbReference type="Rhea" id="RHEA-COMP:9602"/>
        <dbReference type="Rhea" id="RHEA-COMP:9603"/>
        <dbReference type="ChEBI" id="CHEBI:15378"/>
        <dbReference type="ChEBI" id="CHEBI:58405"/>
        <dbReference type="ChEBI" id="CHEBI:60033"/>
        <dbReference type="ChEBI" id="CHEBI:78435"/>
        <dbReference type="EC" id="2.4.99.28"/>
    </reaction>
</comment>
<dbReference type="SUPFAM" id="SSF53955">
    <property type="entry name" value="Lysozyme-like"/>
    <property type="match status" value="1"/>
</dbReference>
<dbReference type="InterPro" id="IPR023346">
    <property type="entry name" value="Lysozyme-like_dom_sf"/>
</dbReference>
<dbReference type="AlphaFoldDB" id="A0A1T5K4I0"/>
<dbReference type="InterPro" id="IPR036950">
    <property type="entry name" value="PBP_transglycosylase"/>
</dbReference>
<keyword evidence="6" id="KW-0121">Carboxypeptidase</keyword>
<dbReference type="InterPro" id="IPR050396">
    <property type="entry name" value="Glycosyltr_51/Transpeptidase"/>
</dbReference>
<dbReference type="InterPro" id="IPR012338">
    <property type="entry name" value="Beta-lactam/transpept-like"/>
</dbReference>
<evidence type="ECO:0000259" key="20">
    <source>
        <dbReference type="Pfam" id="PF00912"/>
    </source>
</evidence>
<dbReference type="OrthoDB" id="9766909at2"/>
<keyword evidence="9" id="KW-0808">Transferase</keyword>
<dbReference type="GO" id="GO:0008360">
    <property type="term" value="P:regulation of cell shape"/>
    <property type="evidence" value="ECO:0007669"/>
    <property type="project" value="UniProtKB-KW"/>
</dbReference>
<evidence type="ECO:0000256" key="17">
    <source>
        <dbReference type="ARBA" id="ARBA00049902"/>
    </source>
</evidence>
<feature type="transmembrane region" description="Helical" evidence="18">
    <location>
        <begin position="29"/>
        <end position="53"/>
    </location>
</feature>
<reference evidence="21 22" key="1">
    <citation type="submission" date="2017-02" db="EMBL/GenBank/DDBJ databases">
        <authorList>
            <person name="Peterson S.W."/>
        </authorList>
    </citation>
    <scope>NUCLEOTIDE SEQUENCE [LARGE SCALE GENOMIC DNA]</scope>
    <source>
        <strain evidence="21 22">DSM 25262</strain>
    </source>
</reference>
<dbReference type="PANTHER" id="PTHR32282:SF11">
    <property type="entry name" value="PENICILLIN-BINDING PROTEIN 1B"/>
    <property type="match status" value="1"/>
</dbReference>
<keyword evidence="13 18" id="KW-0472">Membrane</keyword>
<dbReference type="InterPro" id="IPR001264">
    <property type="entry name" value="Glyco_trans_51"/>
</dbReference>
<dbReference type="GO" id="GO:0009252">
    <property type="term" value="P:peptidoglycan biosynthetic process"/>
    <property type="evidence" value="ECO:0007669"/>
    <property type="project" value="UniProtKB-KW"/>
</dbReference>
<dbReference type="SUPFAM" id="SSF56601">
    <property type="entry name" value="beta-lactamase/transpeptidase-like"/>
    <property type="match status" value="1"/>
</dbReference>
<evidence type="ECO:0000256" key="12">
    <source>
        <dbReference type="ARBA" id="ARBA00022984"/>
    </source>
</evidence>
<evidence type="ECO:0000256" key="4">
    <source>
        <dbReference type="ARBA" id="ARBA00007739"/>
    </source>
</evidence>
<dbReference type="Gene3D" id="3.40.710.10">
    <property type="entry name" value="DD-peptidase/beta-lactamase superfamily"/>
    <property type="match status" value="2"/>
</dbReference>
<dbReference type="GO" id="GO:0008658">
    <property type="term" value="F:penicillin binding"/>
    <property type="evidence" value="ECO:0007669"/>
    <property type="project" value="InterPro"/>
</dbReference>
<dbReference type="GO" id="GO:0006508">
    <property type="term" value="P:proteolysis"/>
    <property type="evidence" value="ECO:0007669"/>
    <property type="project" value="UniProtKB-KW"/>
</dbReference>
<comment type="similarity">
    <text evidence="4">In the N-terminal section; belongs to the glycosyltransferase 51 family.</text>
</comment>
<evidence type="ECO:0000256" key="6">
    <source>
        <dbReference type="ARBA" id="ARBA00022645"/>
    </source>
</evidence>
<evidence type="ECO:0000256" key="11">
    <source>
        <dbReference type="ARBA" id="ARBA00022960"/>
    </source>
</evidence>
<evidence type="ECO:0000256" key="16">
    <source>
        <dbReference type="ARBA" id="ARBA00034000"/>
    </source>
</evidence>
<dbReference type="STRING" id="688867.SAMN05660236_1822"/>
<proteinExistence type="inferred from homology"/>
<keyword evidence="15" id="KW-0961">Cell wall biogenesis/degradation</keyword>
<protein>
    <submittedName>
        <fullName evidence="21">Penicillin-binding protein 1A</fullName>
    </submittedName>
</protein>
<feature type="domain" description="Penicillin-binding protein transpeptidase" evidence="19">
    <location>
        <begin position="435"/>
        <end position="673"/>
    </location>
</feature>
<dbReference type="RefSeq" id="WP_159453635.1">
    <property type="nucleotide sequence ID" value="NZ_FUZU01000001.1"/>
</dbReference>
<dbReference type="GO" id="GO:0071555">
    <property type="term" value="P:cell wall organization"/>
    <property type="evidence" value="ECO:0007669"/>
    <property type="project" value="UniProtKB-KW"/>
</dbReference>
<organism evidence="21 22">
    <name type="scientific">Ohtaekwangia koreensis</name>
    <dbReference type="NCBI Taxonomy" id="688867"/>
    <lineage>
        <taxon>Bacteria</taxon>
        <taxon>Pseudomonadati</taxon>
        <taxon>Bacteroidota</taxon>
        <taxon>Cytophagia</taxon>
        <taxon>Cytophagales</taxon>
        <taxon>Fulvivirgaceae</taxon>
        <taxon>Ohtaekwangia</taxon>
    </lineage>
</organism>
<keyword evidence="18" id="KW-1133">Transmembrane helix</keyword>
<dbReference type="Proteomes" id="UP000190961">
    <property type="component" value="Unassembled WGS sequence"/>
</dbReference>
<sequence>MTDRLWMYLKDTWNRFISIYKNQSPVKKILLPAGFLAGAFIVGIFLVYILVWIGAFGSLPGKEDLKAVENPLATEVYSSDSVLLGKYFIQERSNIQHADLPKHLIDAVLATEDIRFYDHGAIDTKSVMRVIVKSILMQKESSGGGSTLTQQLAKNLYPRKNYFMFSMLINKFREMIIASRLEDIYDKNALLTLYLNTVPFGDNTFGIEAAAQRFFSVHTKDLRVEQSAVLIGMLKSTYFYNPRVFPDRSLQRRNVVLMQMRKYEKLSITQADDAKKAPLKLAYNKITHHTGLAPYFREYIRPELREWCKLHKKPNGDPYNLYTDGLKIYTTIDSRLQRYAEEAVSQQMASLQKVFLGHWGKRDPWGSQKTLLDEAIRRSDRYKALIQEGNSHEAALKIMKTPVLMSVLTYNGEQEKMMSPVDSIKHYLKFLQAGMLAMEPRRGAIRVWVGGINHHYFQYDHVRESTKRQIGSTFKPIVYAAALEKGIDPCDFISAARIEYDEMDGWSPENSEDNYDLKYSLTGGLAYSVNTVSVRVLEQAGIGNTISLARKMGIQSDLPAVPSIALGVANISMIEMVRAYACLVNNGKEVEPFYITAIADQQNTVLEKFKPNTKTNQALSPDNARMMVHMLKHTIDEGTAAGMRVRYGITNDMAGKTGTTQSNADGWFMAMTPHLVVGAWVGADDPRIRFRTTALGQGARTALPIVATFFKRVNADRELAYISRAHFADLSPSLESRISCDLYKSDTNIFERIFGKKEEEKEQKQTFGTRPRKKKKPGFFKKLFGKG</sequence>
<comment type="similarity">
    <text evidence="3">In the C-terminal section; belongs to the transpeptidase family.</text>
</comment>
<evidence type="ECO:0000256" key="18">
    <source>
        <dbReference type="SAM" id="Phobius"/>
    </source>
</evidence>
<keyword evidence="14" id="KW-0511">Multifunctional enzyme</keyword>
<evidence type="ECO:0000256" key="2">
    <source>
        <dbReference type="ARBA" id="ARBA00004752"/>
    </source>
</evidence>
<accession>A0A1T5K4I0</accession>
<comment type="catalytic activity">
    <reaction evidence="16">
        <text>Preferential cleavage: (Ac)2-L-Lys-D-Ala-|-D-Ala. Also transpeptidation of peptidyl-alanyl moieties that are N-acyl substituents of D-alanine.</text>
        <dbReference type="EC" id="3.4.16.4"/>
    </reaction>
</comment>
<evidence type="ECO:0000256" key="15">
    <source>
        <dbReference type="ARBA" id="ARBA00023316"/>
    </source>
</evidence>
<keyword evidence="11" id="KW-0133">Cell shape</keyword>
<dbReference type="InterPro" id="IPR001460">
    <property type="entry name" value="PCN-bd_Tpept"/>
</dbReference>
<evidence type="ECO:0000259" key="19">
    <source>
        <dbReference type="Pfam" id="PF00905"/>
    </source>
</evidence>
<dbReference type="GO" id="GO:0008955">
    <property type="term" value="F:peptidoglycan glycosyltransferase activity"/>
    <property type="evidence" value="ECO:0007669"/>
    <property type="project" value="UniProtKB-EC"/>
</dbReference>
<dbReference type="Gene3D" id="1.10.3810.10">
    <property type="entry name" value="Biosynthetic peptidoglycan transglycosylase-like"/>
    <property type="match status" value="1"/>
</dbReference>
<keyword evidence="8" id="KW-0328">Glycosyltransferase</keyword>
<dbReference type="PANTHER" id="PTHR32282">
    <property type="entry name" value="BINDING PROTEIN TRANSPEPTIDASE, PUTATIVE-RELATED"/>
    <property type="match status" value="1"/>
</dbReference>
<evidence type="ECO:0000256" key="3">
    <source>
        <dbReference type="ARBA" id="ARBA00007090"/>
    </source>
</evidence>
<comment type="pathway">
    <text evidence="2">Cell wall biogenesis; peptidoglycan biosynthesis.</text>
</comment>
<evidence type="ECO:0000256" key="10">
    <source>
        <dbReference type="ARBA" id="ARBA00022801"/>
    </source>
</evidence>
<evidence type="ECO:0000256" key="5">
    <source>
        <dbReference type="ARBA" id="ARBA00022475"/>
    </source>
</evidence>
<keyword evidence="5" id="KW-1003">Cell membrane</keyword>
<dbReference type="GO" id="GO:0009002">
    <property type="term" value="F:serine-type D-Ala-D-Ala carboxypeptidase activity"/>
    <property type="evidence" value="ECO:0007669"/>
    <property type="project" value="UniProtKB-EC"/>
</dbReference>
<dbReference type="Pfam" id="PF00905">
    <property type="entry name" value="Transpeptidase"/>
    <property type="match status" value="1"/>
</dbReference>
<keyword evidence="18" id="KW-0812">Transmembrane</keyword>
<keyword evidence="12" id="KW-0573">Peptidoglycan synthesis</keyword>
<evidence type="ECO:0000313" key="21">
    <source>
        <dbReference type="EMBL" id="SKC58677.1"/>
    </source>
</evidence>
<feature type="domain" description="Glycosyl transferase family 51" evidence="20">
    <location>
        <begin position="90"/>
        <end position="260"/>
    </location>
</feature>
<dbReference type="GO" id="GO:0030288">
    <property type="term" value="C:outer membrane-bounded periplasmic space"/>
    <property type="evidence" value="ECO:0007669"/>
    <property type="project" value="TreeGrafter"/>
</dbReference>
<evidence type="ECO:0000256" key="13">
    <source>
        <dbReference type="ARBA" id="ARBA00023136"/>
    </source>
</evidence>
<comment type="subcellular location">
    <subcellularLocation>
        <location evidence="1">Cell membrane</location>
    </subcellularLocation>
</comment>
<evidence type="ECO:0000256" key="8">
    <source>
        <dbReference type="ARBA" id="ARBA00022676"/>
    </source>
</evidence>
<evidence type="ECO:0000256" key="14">
    <source>
        <dbReference type="ARBA" id="ARBA00023268"/>
    </source>
</evidence>
<dbReference type="Pfam" id="PF00912">
    <property type="entry name" value="Transgly"/>
    <property type="match status" value="1"/>
</dbReference>